<gene>
    <name evidence="1" type="ORF">DM819_06435</name>
</gene>
<comment type="caution">
    <text evidence="1">The sequence shown here is derived from an EMBL/GenBank/DDBJ whole genome shotgun (WGS) entry which is preliminary data.</text>
</comment>
<evidence type="ECO:0000313" key="2">
    <source>
        <dbReference type="Proteomes" id="UP000704738"/>
    </source>
</evidence>
<protein>
    <submittedName>
        <fullName evidence="1">Uncharacterized protein</fullName>
    </submittedName>
</protein>
<accession>A0ABD6MVB1</accession>
<dbReference type="AlphaFoldDB" id="A0ABD6MVB1"/>
<name>A0ABD6MVB1_9PSED</name>
<dbReference type="RefSeq" id="WP_179052582.1">
    <property type="nucleotide sequence ID" value="NZ_QJRE01000096.1"/>
</dbReference>
<dbReference type="EMBL" id="QJRE01000096">
    <property type="protein sequence ID" value="NWL45513.1"/>
    <property type="molecule type" value="Genomic_DNA"/>
</dbReference>
<organism evidence="1 2">
    <name type="scientific">Pseudomonas hunanensis</name>
    <dbReference type="NCBI Taxonomy" id="1247546"/>
    <lineage>
        <taxon>Bacteria</taxon>
        <taxon>Pseudomonadati</taxon>
        <taxon>Pseudomonadota</taxon>
        <taxon>Gammaproteobacteria</taxon>
        <taxon>Pseudomonadales</taxon>
        <taxon>Pseudomonadaceae</taxon>
        <taxon>Pseudomonas</taxon>
    </lineage>
</organism>
<dbReference type="Proteomes" id="UP000704738">
    <property type="component" value="Unassembled WGS sequence"/>
</dbReference>
<sequence>MKATQSNRAAGIITIYDKDEVHRVLNVPDAGSGQTVHLDLPDFAAREIHMIGIPSAATITLNSKDVVNGEPKWWLKLKTTHQPAELAKADIDQYVNRNEKDTFIRAGLGILVIDKSKEPAEMDTLGKITVKVSAASHVPSADALAAALAQGEQP</sequence>
<proteinExistence type="predicted"/>
<reference evidence="1 2" key="1">
    <citation type="submission" date="2018-06" db="EMBL/GenBank/DDBJ databases">
        <title>Bacteria isolated from soil of Wuhan.</title>
        <authorList>
            <person name="Xiang W."/>
            <person name="Huang C."/>
        </authorList>
    </citation>
    <scope>NUCLEOTIDE SEQUENCE [LARGE SCALE GENOMIC DNA]</scope>
    <source>
        <strain evidence="2">xwS4</strain>
    </source>
</reference>
<evidence type="ECO:0000313" key="1">
    <source>
        <dbReference type="EMBL" id="NWL45513.1"/>
    </source>
</evidence>